<comment type="subcellular location">
    <subcellularLocation>
        <location evidence="1">Nucleus</location>
    </subcellularLocation>
</comment>
<dbReference type="GO" id="GO:0045003">
    <property type="term" value="P:double-strand break repair via synthesis-dependent strand annealing"/>
    <property type="evidence" value="ECO:0007669"/>
    <property type="project" value="TreeGrafter"/>
</dbReference>
<dbReference type="GO" id="GO:0000722">
    <property type="term" value="P:telomere maintenance via recombination"/>
    <property type="evidence" value="ECO:0007669"/>
    <property type="project" value="TreeGrafter"/>
</dbReference>
<dbReference type="PROSITE" id="PS50162">
    <property type="entry name" value="RECA_2"/>
    <property type="match status" value="1"/>
</dbReference>
<evidence type="ECO:0000256" key="3">
    <source>
        <dbReference type="ARBA" id="ARBA00022763"/>
    </source>
</evidence>
<evidence type="ECO:0000256" key="6">
    <source>
        <dbReference type="ARBA" id="ARBA00023242"/>
    </source>
</evidence>
<dbReference type="PANTHER" id="PTHR46487">
    <property type="entry name" value="DNA REPAIR PROTEIN XRCC3"/>
    <property type="match status" value="1"/>
</dbReference>
<evidence type="ECO:0000313" key="8">
    <source>
        <dbReference type="EMBL" id="ROT72738.1"/>
    </source>
</evidence>
<evidence type="ECO:0000256" key="4">
    <source>
        <dbReference type="ARBA" id="ARBA00022840"/>
    </source>
</evidence>
<dbReference type="InterPro" id="IPR013632">
    <property type="entry name" value="Rad51_C"/>
</dbReference>
<keyword evidence="5" id="KW-0234">DNA repair</keyword>
<gene>
    <name evidence="8" type="ORF">C7M84_008853</name>
</gene>
<dbReference type="OrthoDB" id="1861185at2759"/>
<dbReference type="Pfam" id="PF08423">
    <property type="entry name" value="Rad51"/>
    <property type="match status" value="2"/>
</dbReference>
<reference evidence="8 9" key="1">
    <citation type="submission" date="2018-04" db="EMBL/GenBank/DDBJ databases">
        <authorList>
            <person name="Zhang X."/>
            <person name="Yuan J."/>
            <person name="Li F."/>
            <person name="Xiang J."/>
        </authorList>
    </citation>
    <scope>NUCLEOTIDE SEQUENCE [LARGE SCALE GENOMIC DNA]</scope>
    <source>
        <tissue evidence="8">Muscle</tissue>
    </source>
</reference>
<protein>
    <submittedName>
        <fullName evidence="8">Putative DNA repair protein XRCC3</fullName>
    </submittedName>
</protein>
<keyword evidence="2" id="KW-0547">Nucleotide-binding</keyword>
<proteinExistence type="predicted"/>
<dbReference type="GO" id="GO:0140664">
    <property type="term" value="F:ATP-dependent DNA damage sensor activity"/>
    <property type="evidence" value="ECO:0007669"/>
    <property type="project" value="InterPro"/>
</dbReference>
<keyword evidence="3" id="KW-0227">DNA damage</keyword>
<dbReference type="GO" id="GO:0071140">
    <property type="term" value="P:resolution of mitotic recombination intermediates"/>
    <property type="evidence" value="ECO:0007669"/>
    <property type="project" value="TreeGrafter"/>
</dbReference>
<dbReference type="EMBL" id="QCYY01002114">
    <property type="protein sequence ID" value="ROT72738.1"/>
    <property type="molecule type" value="Genomic_DNA"/>
</dbReference>
<keyword evidence="4" id="KW-0067">ATP-binding</keyword>
<dbReference type="GO" id="GO:0090656">
    <property type="term" value="P:t-circle formation"/>
    <property type="evidence" value="ECO:0007669"/>
    <property type="project" value="TreeGrafter"/>
</dbReference>
<dbReference type="CDD" id="cd19491">
    <property type="entry name" value="XRCC3"/>
    <property type="match status" value="1"/>
</dbReference>
<feature type="domain" description="RecA family profile 1" evidence="7">
    <location>
        <begin position="87"/>
        <end position="226"/>
    </location>
</feature>
<dbReference type="Gene3D" id="3.40.50.300">
    <property type="entry name" value="P-loop containing nucleotide triphosphate hydrolases"/>
    <property type="match status" value="2"/>
</dbReference>
<dbReference type="InterPro" id="IPR020588">
    <property type="entry name" value="RecA_ATP-bd"/>
</dbReference>
<comment type="caution">
    <text evidence="8">The sequence shown here is derived from an EMBL/GenBank/DDBJ whole genome shotgun (WGS) entry which is preliminary data.</text>
</comment>
<dbReference type="InterPro" id="IPR027417">
    <property type="entry name" value="P-loop_NTPase"/>
</dbReference>
<keyword evidence="6" id="KW-0539">Nucleus</keyword>
<dbReference type="PANTHER" id="PTHR46487:SF1">
    <property type="entry name" value="DNA REPAIR PROTEIN XRCC3"/>
    <property type="match status" value="1"/>
</dbReference>
<dbReference type="GO" id="GO:0005657">
    <property type="term" value="C:replication fork"/>
    <property type="evidence" value="ECO:0007669"/>
    <property type="project" value="TreeGrafter"/>
</dbReference>
<dbReference type="InterPro" id="IPR003593">
    <property type="entry name" value="AAA+_ATPase"/>
</dbReference>
<dbReference type="InterPro" id="IPR047348">
    <property type="entry name" value="XRCC3-like_C"/>
</dbReference>
<dbReference type="SMART" id="SM00382">
    <property type="entry name" value="AAA"/>
    <property type="match status" value="1"/>
</dbReference>
<dbReference type="GO" id="GO:0005524">
    <property type="term" value="F:ATP binding"/>
    <property type="evidence" value="ECO:0007669"/>
    <property type="project" value="UniProtKB-KW"/>
</dbReference>
<evidence type="ECO:0000256" key="2">
    <source>
        <dbReference type="ARBA" id="ARBA00022741"/>
    </source>
</evidence>
<reference evidence="8 9" key="2">
    <citation type="submission" date="2019-01" db="EMBL/GenBank/DDBJ databases">
        <title>The decoding of complex shrimp genome reveals the adaptation for benthos swimmer, frequently molting mechanism and breeding impact on genome.</title>
        <authorList>
            <person name="Sun Y."/>
            <person name="Gao Y."/>
            <person name="Yu Y."/>
        </authorList>
    </citation>
    <scope>NUCLEOTIDE SEQUENCE [LARGE SCALE GENOMIC DNA]</scope>
    <source>
        <tissue evidence="8">Muscle</tissue>
    </source>
</reference>
<dbReference type="SUPFAM" id="SSF52540">
    <property type="entry name" value="P-loop containing nucleoside triphosphate hydrolases"/>
    <property type="match status" value="1"/>
</dbReference>
<organism evidence="8 9">
    <name type="scientific">Penaeus vannamei</name>
    <name type="common">Whiteleg shrimp</name>
    <name type="synonym">Litopenaeus vannamei</name>
    <dbReference type="NCBI Taxonomy" id="6689"/>
    <lineage>
        <taxon>Eukaryota</taxon>
        <taxon>Metazoa</taxon>
        <taxon>Ecdysozoa</taxon>
        <taxon>Arthropoda</taxon>
        <taxon>Crustacea</taxon>
        <taxon>Multicrustacea</taxon>
        <taxon>Malacostraca</taxon>
        <taxon>Eumalacostraca</taxon>
        <taxon>Eucarida</taxon>
        <taxon>Decapoda</taxon>
        <taxon>Dendrobranchiata</taxon>
        <taxon>Penaeoidea</taxon>
        <taxon>Penaeidae</taxon>
        <taxon>Penaeus</taxon>
    </lineage>
</organism>
<evidence type="ECO:0000313" key="9">
    <source>
        <dbReference type="Proteomes" id="UP000283509"/>
    </source>
</evidence>
<name>A0A423T8F7_PENVA</name>
<keyword evidence="9" id="KW-1185">Reference proteome</keyword>
<dbReference type="AlphaFoldDB" id="A0A423T8F7"/>
<dbReference type="GO" id="GO:0000400">
    <property type="term" value="F:four-way junction DNA binding"/>
    <property type="evidence" value="ECO:0007669"/>
    <property type="project" value="TreeGrafter"/>
</dbReference>
<dbReference type="GO" id="GO:0033065">
    <property type="term" value="C:Rad51C-XRCC3 complex"/>
    <property type="evidence" value="ECO:0007669"/>
    <property type="project" value="TreeGrafter"/>
</dbReference>
<evidence type="ECO:0000259" key="7">
    <source>
        <dbReference type="PROSITE" id="PS50162"/>
    </source>
</evidence>
<accession>A0A423T8F7</accession>
<dbReference type="Proteomes" id="UP000283509">
    <property type="component" value="Unassembled WGS sequence"/>
</dbReference>
<sequence>MALGFGAKGNENIIDALDINPRIITCAKRVGFVSAWQFLRSSEGELQQRMGLSAADIDQLLNAVTSHLLSKSVTAWDMSQEQKQDAEVTHITTGCQELDEVLGGGIPVRGITEVAGESSSGKTQLALQLALHTQLPSHLGGLGKGVAYICTESQFPDTLVDCVRYQLPRLIAQRQIGLVIIDSIAAAFRAEDGTEVNKTIPLQTLGYRLHQLAFYHKTAVVAINQVAATVQSRNLYDITGDITPALGLSWSNLITTRLLLRRTNLTIKAQQALPPHPKMHSSTDRKSETRKNTAVEYRLRKLEIVFSPWLERKMATFMAEESVRKEQIQLPSSEEFLSSILILPLSPFFIPTFLLNFSATATASRPRTGIGIPRISHVFHGMCRLLYRPSPRSSLLLHSLNEFL</sequence>
<evidence type="ECO:0000256" key="5">
    <source>
        <dbReference type="ARBA" id="ARBA00023204"/>
    </source>
</evidence>
<dbReference type="STRING" id="6689.A0A423T8F7"/>
<evidence type="ECO:0000256" key="1">
    <source>
        <dbReference type="ARBA" id="ARBA00004123"/>
    </source>
</evidence>